<comment type="caution">
    <text evidence="1">The sequence shown here is derived from an EMBL/GenBank/DDBJ whole genome shotgun (WGS) entry which is preliminary data.</text>
</comment>
<proteinExistence type="predicted"/>
<reference evidence="1" key="1">
    <citation type="submission" date="2023-07" db="EMBL/GenBank/DDBJ databases">
        <authorList>
            <consortium name="AG Swart"/>
            <person name="Singh M."/>
            <person name="Singh A."/>
            <person name="Seah K."/>
            <person name="Emmerich C."/>
        </authorList>
    </citation>
    <scope>NUCLEOTIDE SEQUENCE</scope>
    <source>
        <strain evidence="1">DP1</strain>
    </source>
</reference>
<organism evidence="1 2">
    <name type="scientific">Euplotes crassus</name>
    <dbReference type="NCBI Taxonomy" id="5936"/>
    <lineage>
        <taxon>Eukaryota</taxon>
        <taxon>Sar</taxon>
        <taxon>Alveolata</taxon>
        <taxon>Ciliophora</taxon>
        <taxon>Intramacronucleata</taxon>
        <taxon>Spirotrichea</taxon>
        <taxon>Hypotrichia</taxon>
        <taxon>Euplotida</taxon>
        <taxon>Euplotidae</taxon>
        <taxon>Moneuplotes</taxon>
    </lineage>
</organism>
<dbReference type="Proteomes" id="UP001295684">
    <property type="component" value="Unassembled WGS sequence"/>
</dbReference>
<sequence>MQRLLSNDCLDSSSLIIRRISQKIIEISNEFQVNNKFCYQILDDYKKHKSFDSIFSVIMHRYLKPESVIIELSTLQI</sequence>
<gene>
    <name evidence="1" type="ORF">ECRASSUSDP1_LOCUS13246</name>
</gene>
<protein>
    <submittedName>
        <fullName evidence="1">Uncharacterized protein</fullName>
    </submittedName>
</protein>
<keyword evidence="2" id="KW-1185">Reference proteome</keyword>
<evidence type="ECO:0000313" key="1">
    <source>
        <dbReference type="EMBL" id="CAI2371921.1"/>
    </source>
</evidence>
<name>A0AAD1XGW7_EUPCR</name>
<accession>A0AAD1XGW7</accession>
<dbReference type="AlphaFoldDB" id="A0AAD1XGW7"/>
<evidence type="ECO:0000313" key="2">
    <source>
        <dbReference type="Proteomes" id="UP001295684"/>
    </source>
</evidence>
<dbReference type="EMBL" id="CAMPGE010013177">
    <property type="protein sequence ID" value="CAI2371921.1"/>
    <property type="molecule type" value="Genomic_DNA"/>
</dbReference>